<dbReference type="AlphaFoldDB" id="A0A2G0Q350"/>
<dbReference type="EMBL" id="NJAI01000006">
    <property type="protein sequence ID" value="PHM53625.1"/>
    <property type="molecule type" value="Genomic_DNA"/>
</dbReference>
<dbReference type="Proteomes" id="UP000225433">
    <property type="component" value="Unassembled WGS sequence"/>
</dbReference>
<evidence type="ECO:0000313" key="4">
    <source>
        <dbReference type="Proteomes" id="UP000094600"/>
    </source>
</evidence>
<reference evidence="2 4" key="1">
    <citation type="submission" date="2016-06" db="EMBL/GenBank/DDBJ databases">
        <title>Bacterial characters and pathogenicity of Xenorhabdus hominickii from an entomopathogenic nematode, Steinernema monticolum.</title>
        <authorList>
            <person name="Park Y."/>
            <person name="Kim Y."/>
        </authorList>
    </citation>
    <scope>NUCLEOTIDE SEQUENCE [LARGE SCALE GENOMIC DNA]</scope>
    <source>
        <strain evidence="2 4">ANU1</strain>
    </source>
</reference>
<proteinExistence type="predicted"/>
<gene>
    <name evidence="2" type="ORF">A9255_04175</name>
    <name evidence="3" type="ORF">Xhom_03624</name>
</gene>
<evidence type="ECO:0000256" key="1">
    <source>
        <dbReference type="SAM" id="Phobius"/>
    </source>
</evidence>
<feature type="transmembrane region" description="Helical" evidence="1">
    <location>
        <begin position="116"/>
        <end position="136"/>
    </location>
</feature>
<name>A0A2G0Q350_XENHO</name>
<keyword evidence="1" id="KW-1133">Transmembrane helix</keyword>
<keyword evidence="1" id="KW-0812">Transmembrane</keyword>
<accession>A0A2G0Q350</accession>
<feature type="transmembrane region" description="Helical" evidence="1">
    <location>
        <begin position="58"/>
        <end position="83"/>
    </location>
</feature>
<reference evidence="3 5" key="2">
    <citation type="journal article" date="2017" name="Nat. Microbiol.">
        <title>Natural product diversity associated with the nematode symbionts Photorhabdus and Xenorhabdus.</title>
        <authorList>
            <person name="Tobias N.J."/>
            <person name="Wolff H."/>
            <person name="Djahanschiri B."/>
            <person name="Grundmann F."/>
            <person name="Kronenwerth M."/>
            <person name="Shi Y.M."/>
            <person name="Simonyi S."/>
            <person name="Grun P."/>
            <person name="Shapiro-Ilan D."/>
            <person name="Pidot S.J."/>
            <person name="Stinear T.P."/>
            <person name="Ebersberger I."/>
            <person name="Bode H.B."/>
        </authorList>
    </citation>
    <scope>NUCLEOTIDE SEQUENCE [LARGE SCALE GENOMIC DNA]</scope>
    <source>
        <strain evidence="3 5">DSM 17903</strain>
    </source>
</reference>
<feature type="transmembrane region" description="Helical" evidence="1">
    <location>
        <begin position="23"/>
        <end position="46"/>
    </location>
</feature>
<keyword evidence="1" id="KW-0472">Membrane</keyword>
<evidence type="ECO:0000313" key="2">
    <source>
        <dbReference type="EMBL" id="AOM39842.1"/>
    </source>
</evidence>
<dbReference type="EMBL" id="CP016176">
    <property type="protein sequence ID" value="AOM39842.1"/>
    <property type="molecule type" value="Genomic_DNA"/>
</dbReference>
<evidence type="ECO:0000313" key="3">
    <source>
        <dbReference type="EMBL" id="PHM53625.1"/>
    </source>
</evidence>
<keyword evidence="4" id="KW-1185">Reference proteome</keyword>
<evidence type="ECO:0000313" key="5">
    <source>
        <dbReference type="Proteomes" id="UP000225433"/>
    </source>
</evidence>
<protein>
    <submittedName>
        <fullName evidence="3">Uncharacterized protein</fullName>
    </submittedName>
</protein>
<sequence>MNELFYKVEWLYQNNMDFMKNNFFVFFVFEGLSIITMIIISFIMIYESGMPEHFFNSWLFLGILIVFFYFFIFGLIMFVLYIITKDKRNFFLIANILNLGIVLYNVMIGFDFISSLSLIIPLTAIQIIGYLILLRLNLT</sequence>
<organism evidence="3 5">
    <name type="scientific">Xenorhabdus hominickii</name>
    <dbReference type="NCBI Taxonomy" id="351679"/>
    <lineage>
        <taxon>Bacteria</taxon>
        <taxon>Pseudomonadati</taxon>
        <taxon>Pseudomonadota</taxon>
        <taxon>Gammaproteobacteria</taxon>
        <taxon>Enterobacterales</taxon>
        <taxon>Morganellaceae</taxon>
        <taxon>Xenorhabdus</taxon>
    </lineage>
</organism>
<dbReference type="KEGG" id="xho:A9255_04175"/>
<feature type="transmembrane region" description="Helical" evidence="1">
    <location>
        <begin position="90"/>
        <end position="110"/>
    </location>
</feature>
<dbReference type="Proteomes" id="UP000094600">
    <property type="component" value="Chromosome"/>
</dbReference>